<dbReference type="Proteomes" id="UP000789390">
    <property type="component" value="Unassembled WGS sequence"/>
</dbReference>
<keyword evidence="2" id="KW-1185">Reference proteome</keyword>
<sequence length="566" mass="66107">MRQEINDFFKSTTNALNWTPEKKNKKFDEMFYKLLSEAKDEFPCKEVAAEILKVYENSTVIKNRKIKMDVIKNRKIPSKLNLQDKNPHGILNVVGEFLKNQFPSLFGNEKENKIKNSINLCADSVDNTIKRIANGKLCYSDSIISEVIRSVDEEIKKYKIEENSKIQLLHEYGMRLIIYLMENIEKEWEKENSVPAKLESNKEILRNHFMMVSEEMAKMKLFASNMATTLEKNIKPAFEKEMIQKTFQGIRNERWLYDAIIMQKYMDLYLIELLEDKQLDKVLDHIQNPKEFYAEVLHRLIAKKIVNVDDEWQSFINHLTQSITKAATVQVDKGRAQTFVDQLRKEFLDGYLQSETLGSAFVIDCSNEYEDCDNEDTEEFNDDCLTELMRVMDKQAYIQFNTNYAKELSPKVVRYMITLNDKAALPRCDECCRRCKSLCIEAANHDTKEKAHDAIHQPSGVVGFHYIDSKKLFSTTCSQSYEKDGGFYLNGDETVEYKYRDFATVFPGWKDPRINEELPLREYILATYNKEIAKKYNLKPADDIPASYSRDLSSIKQQLKRDIANC</sequence>
<organism evidence="1 2">
    <name type="scientific">Daphnia galeata</name>
    <dbReference type="NCBI Taxonomy" id="27404"/>
    <lineage>
        <taxon>Eukaryota</taxon>
        <taxon>Metazoa</taxon>
        <taxon>Ecdysozoa</taxon>
        <taxon>Arthropoda</taxon>
        <taxon>Crustacea</taxon>
        <taxon>Branchiopoda</taxon>
        <taxon>Diplostraca</taxon>
        <taxon>Cladocera</taxon>
        <taxon>Anomopoda</taxon>
        <taxon>Daphniidae</taxon>
        <taxon>Daphnia</taxon>
    </lineage>
</organism>
<evidence type="ECO:0000313" key="2">
    <source>
        <dbReference type="Proteomes" id="UP000789390"/>
    </source>
</evidence>
<dbReference type="PANTHER" id="PTHR22796">
    <property type="entry name" value="URG4-RELATED"/>
    <property type="match status" value="1"/>
</dbReference>
<evidence type="ECO:0000313" key="1">
    <source>
        <dbReference type="EMBL" id="CAH0102604.1"/>
    </source>
</evidence>
<accession>A0A8J2RM79</accession>
<proteinExistence type="predicted"/>
<reference evidence="1" key="1">
    <citation type="submission" date="2021-11" db="EMBL/GenBank/DDBJ databases">
        <authorList>
            <person name="Schell T."/>
        </authorList>
    </citation>
    <scope>NUCLEOTIDE SEQUENCE</scope>
    <source>
        <strain evidence="1">M5</strain>
    </source>
</reference>
<dbReference type="PANTHER" id="PTHR22796:SF1">
    <property type="entry name" value="VWFA DOMAIN-CONTAINING PROTEIN"/>
    <property type="match status" value="1"/>
</dbReference>
<protein>
    <submittedName>
        <fullName evidence="1">Uncharacterized protein</fullName>
    </submittedName>
</protein>
<dbReference type="EMBL" id="CAKKLH010000088">
    <property type="protein sequence ID" value="CAH0102604.1"/>
    <property type="molecule type" value="Genomic_DNA"/>
</dbReference>
<dbReference type="AlphaFoldDB" id="A0A8J2RM79"/>
<comment type="caution">
    <text evidence="1">The sequence shown here is derived from an EMBL/GenBank/DDBJ whole genome shotgun (WGS) entry which is preliminary data.</text>
</comment>
<name>A0A8J2RM79_9CRUS</name>
<dbReference type="OrthoDB" id="6374008at2759"/>
<gene>
    <name evidence="1" type="ORF">DGAL_LOCUS5041</name>
</gene>